<sequence length="41" mass="4118">MLVKIGDTLCHLTTAASGPGDMQYANVVRPTSGVGLTTLAG</sequence>
<evidence type="ECO:0000313" key="1">
    <source>
        <dbReference type="EMBL" id="MBB3039400.1"/>
    </source>
</evidence>
<proteinExistence type="predicted"/>
<comment type="caution">
    <text evidence="1">The sequence shown here is derived from an EMBL/GenBank/DDBJ whole genome shotgun (WGS) entry which is preliminary data.</text>
</comment>
<evidence type="ECO:0000313" key="2">
    <source>
        <dbReference type="Proteomes" id="UP000567922"/>
    </source>
</evidence>
<gene>
    <name evidence="1" type="ORF">FHU29_003869</name>
</gene>
<protein>
    <submittedName>
        <fullName evidence="1">Uncharacterized protein</fullName>
    </submittedName>
</protein>
<accession>A0A839RS69</accession>
<reference evidence="1 2" key="1">
    <citation type="submission" date="2020-08" db="EMBL/GenBank/DDBJ databases">
        <title>Sequencing the genomes of 1000 actinobacteria strains.</title>
        <authorList>
            <person name="Klenk H.-P."/>
        </authorList>
    </citation>
    <scope>NUCLEOTIDE SEQUENCE [LARGE SCALE GENOMIC DNA]</scope>
    <source>
        <strain evidence="1 2">DSM 45258</strain>
    </source>
</reference>
<dbReference type="EMBL" id="JACHWS010000003">
    <property type="protein sequence ID" value="MBB3039400.1"/>
    <property type="molecule type" value="Genomic_DNA"/>
</dbReference>
<dbReference type="AlphaFoldDB" id="A0A839RS69"/>
<dbReference type="Proteomes" id="UP000567922">
    <property type="component" value="Unassembled WGS sequence"/>
</dbReference>
<keyword evidence="2" id="KW-1185">Reference proteome</keyword>
<name>A0A839RS69_9ACTN</name>
<organism evidence="1 2">
    <name type="scientific">Hoyosella altamirensis</name>
    <dbReference type="NCBI Taxonomy" id="616997"/>
    <lineage>
        <taxon>Bacteria</taxon>
        <taxon>Bacillati</taxon>
        <taxon>Actinomycetota</taxon>
        <taxon>Actinomycetes</taxon>
        <taxon>Mycobacteriales</taxon>
        <taxon>Hoyosellaceae</taxon>
        <taxon>Hoyosella</taxon>
    </lineage>
</organism>